<reference evidence="1 2" key="1">
    <citation type="submission" date="2024-08" db="EMBL/GenBank/DDBJ databases">
        <authorList>
            <person name="Feng Z."/>
            <person name="Ronholm J."/>
        </authorList>
    </citation>
    <scope>NUCLEOTIDE SEQUENCE [LARGE SCALE GENOMIC DNA]</scope>
    <source>
        <strain evidence="1 2">4-AB0-8</strain>
    </source>
</reference>
<sequence>MTELATIEISHNSDKLIIESEPEKLGQFISGLLGKPQKIKRKIEGVFDIKKNHITNIIDTITQRIAMQNKGNIVSFRGEVFFEDNFVRTIDSIDAFKHLEETKKLRSIAVDISISFLIKFPSKQTAEKQTINIIFSENSSAYFIPYMAIKNKFSSIGSIYYEIENTERTWADDIDNLLRNECHLLIDEETFFIKHQSKIINGCGFISASSLLTFPIYFIDKSQTKIKNTISESINNFPPNFESIINPLIKRFL</sequence>
<comment type="caution">
    <text evidence="1">The sequence shown here is derived from an EMBL/GenBank/DDBJ whole genome shotgun (WGS) entry which is preliminary data.</text>
</comment>
<evidence type="ECO:0000313" key="2">
    <source>
        <dbReference type="Proteomes" id="UP001567350"/>
    </source>
</evidence>
<dbReference type="EMBL" id="JBGJLR010000003">
    <property type="protein sequence ID" value="MEZ2738651.1"/>
    <property type="molecule type" value="Genomic_DNA"/>
</dbReference>
<evidence type="ECO:0000313" key="1">
    <source>
        <dbReference type="EMBL" id="MEZ2738651.1"/>
    </source>
</evidence>
<dbReference type="RefSeq" id="WP_370891023.1">
    <property type="nucleotide sequence ID" value="NZ_JBGJLR010000003.1"/>
</dbReference>
<protein>
    <submittedName>
        <fullName evidence="1">Uncharacterized protein</fullName>
    </submittedName>
</protein>
<accession>A0ABV4I9W2</accession>
<gene>
    <name evidence="1" type="ORF">ACBP88_04110</name>
</gene>
<name>A0ABV4I9W2_9BURK</name>
<keyword evidence="2" id="KW-1185">Reference proteome</keyword>
<organism evidence="1 2">
    <name type="scientific">Comamonas jiangduensis</name>
    <dbReference type="NCBI Taxonomy" id="1194168"/>
    <lineage>
        <taxon>Bacteria</taxon>
        <taxon>Pseudomonadati</taxon>
        <taxon>Pseudomonadota</taxon>
        <taxon>Betaproteobacteria</taxon>
        <taxon>Burkholderiales</taxon>
        <taxon>Comamonadaceae</taxon>
        <taxon>Comamonas</taxon>
    </lineage>
</organism>
<proteinExistence type="predicted"/>
<dbReference type="Proteomes" id="UP001567350">
    <property type="component" value="Unassembled WGS sequence"/>
</dbReference>